<comment type="caution">
    <text evidence="2">The sequence shown here is derived from an EMBL/GenBank/DDBJ whole genome shotgun (WGS) entry which is preliminary data.</text>
</comment>
<organism evidence="2 3">
    <name type="scientific">Aliidiomarina maris</name>
    <dbReference type="NCBI Taxonomy" id="531312"/>
    <lineage>
        <taxon>Bacteria</taxon>
        <taxon>Pseudomonadati</taxon>
        <taxon>Pseudomonadota</taxon>
        <taxon>Gammaproteobacteria</taxon>
        <taxon>Alteromonadales</taxon>
        <taxon>Idiomarinaceae</taxon>
        <taxon>Aliidiomarina</taxon>
    </lineage>
</organism>
<feature type="transmembrane region" description="Helical" evidence="1">
    <location>
        <begin position="260"/>
        <end position="280"/>
    </location>
</feature>
<dbReference type="EMBL" id="PIPK01000008">
    <property type="protein sequence ID" value="RUO23812.1"/>
    <property type="molecule type" value="Genomic_DNA"/>
</dbReference>
<dbReference type="InterPro" id="IPR022134">
    <property type="entry name" value="DUF3667"/>
</dbReference>
<evidence type="ECO:0000256" key="1">
    <source>
        <dbReference type="SAM" id="Phobius"/>
    </source>
</evidence>
<protein>
    <recommendedName>
        <fullName evidence="4">DUF3667 domain-containing protein</fullName>
    </recommendedName>
</protein>
<keyword evidence="1" id="KW-1133">Transmembrane helix</keyword>
<keyword evidence="1" id="KW-0812">Transmembrane</keyword>
<accession>A0ABY0BQQ8</accession>
<feature type="transmembrane region" description="Helical" evidence="1">
    <location>
        <begin position="97"/>
        <end position="116"/>
    </location>
</feature>
<feature type="transmembrane region" description="Helical" evidence="1">
    <location>
        <begin position="221"/>
        <end position="240"/>
    </location>
</feature>
<reference evidence="2 3" key="1">
    <citation type="journal article" date="2018" name="Front. Microbiol.">
        <title>Genome-Based Analysis Reveals the Taxonomy and Diversity of the Family Idiomarinaceae.</title>
        <authorList>
            <person name="Liu Y."/>
            <person name="Lai Q."/>
            <person name="Shao Z."/>
        </authorList>
    </citation>
    <scope>NUCLEOTIDE SEQUENCE [LARGE SCALE GENOMIC DNA]</scope>
    <source>
        <strain evidence="2 3">CF12-14</strain>
    </source>
</reference>
<proteinExistence type="predicted"/>
<sequence length="321" mass="37148">MSSQVSNHHSPNSALQLPSHCQNCDMPLHGRFCAHCGQDAGTPIRSFRQLLSEFLGEFGNWDGRVWATLLPLMTQPGQLTRAYANGRRVAFVPPVRLYLFISIVAFLIFSMASQSLNFVEVSEATAAERQALLRAQAQIDKTPGAEHVNLTAPMVWDLPFVSDEVNAQLSLKTQRMADNPRQTTNLLLSKAPQMLLLLLPFFALWFWLIYLRQRRFYLEHLILVLHIHAFILLSFLSILALTTLRDSLVAVTWMAWYRDWLVWLEVLLWVWIPLYIWRAMRNYYQQSRVKTAIKYFLSTQIYLVMLSLGLFLTLMISIWQS</sequence>
<keyword evidence="3" id="KW-1185">Reference proteome</keyword>
<dbReference type="RefSeq" id="WP_111569609.1">
    <property type="nucleotide sequence ID" value="NZ_PIPK01000008.1"/>
</dbReference>
<gene>
    <name evidence="2" type="ORF">CWE07_09915</name>
</gene>
<evidence type="ECO:0000313" key="3">
    <source>
        <dbReference type="Proteomes" id="UP000287865"/>
    </source>
</evidence>
<dbReference type="Proteomes" id="UP000287865">
    <property type="component" value="Unassembled WGS sequence"/>
</dbReference>
<feature type="transmembrane region" description="Helical" evidence="1">
    <location>
        <begin position="301"/>
        <end position="319"/>
    </location>
</feature>
<feature type="transmembrane region" description="Helical" evidence="1">
    <location>
        <begin position="191"/>
        <end position="209"/>
    </location>
</feature>
<evidence type="ECO:0000313" key="2">
    <source>
        <dbReference type="EMBL" id="RUO23812.1"/>
    </source>
</evidence>
<evidence type="ECO:0008006" key="4">
    <source>
        <dbReference type="Google" id="ProtNLM"/>
    </source>
</evidence>
<name>A0ABY0BQQ8_9GAMM</name>
<dbReference type="Pfam" id="PF12412">
    <property type="entry name" value="DUF3667"/>
    <property type="match status" value="1"/>
</dbReference>
<keyword evidence="1" id="KW-0472">Membrane</keyword>